<evidence type="ECO:0000313" key="4">
    <source>
        <dbReference type="Proteomes" id="UP001222800"/>
    </source>
</evidence>
<dbReference type="InterPro" id="IPR001119">
    <property type="entry name" value="SLH_dom"/>
</dbReference>
<dbReference type="PROSITE" id="PS51272">
    <property type="entry name" value="SLH"/>
    <property type="match status" value="1"/>
</dbReference>
<keyword evidence="4" id="KW-1185">Reference proteome</keyword>
<proteinExistence type="predicted"/>
<dbReference type="InterPro" id="IPR000209">
    <property type="entry name" value="Peptidase_S8/S53_dom"/>
</dbReference>
<feature type="domain" description="SLH" evidence="2">
    <location>
        <begin position="278"/>
        <end position="333"/>
    </location>
</feature>
<keyword evidence="3" id="KW-0614">Plasmid</keyword>
<reference evidence="3 4" key="1">
    <citation type="submission" date="2023-03" db="EMBL/GenBank/DDBJ databases">
        <title>Complete genome sequence of Tepidibacter sp. SWIR-1, isolated from a deep-sea hydrothermal vent.</title>
        <authorList>
            <person name="Li X."/>
        </authorList>
    </citation>
    <scope>NUCLEOTIDE SEQUENCE [LARGE SCALE GENOMIC DNA]</scope>
    <source>
        <strain evidence="3 4">SWIR-1</strain>
        <plasmid evidence="3 4">unnamed1</plasmid>
    </source>
</reference>
<evidence type="ECO:0000313" key="3">
    <source>
        <dbReference type="EMBL" id="WFD12444.1"/>
    </source>
</evidence>
<dbReference type="PANTHER" id="PTHR43308:SF5">
    <property type="entry name" value="S-LAYER PROTEIN _ PEPTIDOGLYCAN ENDO-BETA-N-ACETYLGLUCOSAMINIDASE"/>
    <property type="match status" value="1"/>
</dbReference>
<dbReference type="Pfam" id="PF00082">
    <property type="entry name" value="Peptidase_S8"/>
    <property type="match status" value="1"/>
</dbReference>
<organism evidence="3 4">
    <name type="scientific">Tepidibacter hydrothermalis</name>
    <dbReference type="NCBI Taxonomy" id="3036126"/>
    <lineage>
        <taxon>Bacteria</taxon>
        <taxon>Bacillati</taxon>
        <taxon>Bacillota</taxon>
        <taxon>Clostridia</taxon>
        <taxon>Peptostreptococcales</taxon>
        <taxon>Peptostreptococcaceae</taxon>
        <taxon>Tepidibacter</taxon>
    </lineage>
</organism>
<evidence type="ECO:0000256" key="1">
    <source>
        <dbReference type="ARBA" id="ARBA00022737"/>
    </source>
</evidence>
<dbReference type="SUPFAM" id="SSF52743">
    <property type="entry name" value="Subtilisin-like"/>
    <property type="match status" value="1"/>
</dbReference>
<dbReference type="PANTHER" id="PTHR43308">
    <property type="entry name" value="OUTER MEMBRANE PROTEIN ALPHA-RELATED"/>
    <property type="match status" value="1"/>
</dbReference>
<evidence type="ECO:0000259" key="2">
    <source>
        <dbReference type="PROSITE" id="PS51272"/>
    </source>
</evidence>
<geneLocation type="plasmid" evidence="3 4">
    <name>unnamed1</name>
</geneLocation>
<gene>
    <name evidence="3" type="ORF">P4S50_19895</name>
</gene>
<dbReference type="InterPro" id="IPR036852">
    <property type="entry name" value="Peptidase_S8/S53_dom_sf"/>
</dbReference>
<name>A0ABY8EHN4_9FIRM</name>
<protein>
    <submittedName>
        <fullName evidence="3">S-layer homology domain-containing protein</fullName>
    </submittedName>
</protein>
<dbReference type="Proteomes" id="UP001222800">
    <property type="component" value="Plasmid unnamed1"/>
</dbReference>
<dbReference type="Pfam" id="PF00395">
    <property type="entry name" value="SLH"/>
    <property type="match status" value="1"/>
</dbReference>
<dbReference type="EMBL" id="CP120734">
    <property type="protein sequence ID" value="WFD12444.1"/>
    <property type="molecule type" value="Genomic_DNA"/>
</dbReference>
<dbReference type="RefSeq" id="WP_277734847.1">
    <property type="nucleotide sequence ID" value="NZ_CP120734.1"/>
</dbReference>
<sequence>MNEHLLKNNKEVFEKLNIYNWHKEGITGKEVNVAIIGYGGVMKEKKPWLTNVNTSDDGGSYHDGDELINAVAPDSKIYSINIFKGGWNFEEALKWILEHDIDIVCTSIRKTSWCKEEEEISKKLYERNTIMIDSSDNEGKEDSIAYPAQSKYWYAVGSYSEFLNGRAGYVSYGKELDILSYTGLAVHADANRIIPITHTSGTTQAVSGMVALLKEAYRIDNTNFKQYIKDNSLDLGSNSWDKETGWGLFKLEEKPNIDKIKPPIKEDLQEQEEGQNILENTKFKDINNHWAMTNIQKVVDAGLMNGYEDGTFRPDDYPTRAELATILVRALKL</sequence>
<dbReference type="InterPro" id="IPR051465">
    <property type="entry name" value="Cell_Envelope_Struct_Comp"/>
</dbReference>
<accession>A0ABY8EHN4</accession>
<dbReference type="Gene3D" id="3.40.50.200">
    <property type="entry name" value="Peptidase S8/S53 domain"/>
    <property type="match status" value="1"/>
</dbReference>
<keyword evidence="1" id="KW-0677">Repeat</keyword>